<accession>A0A940N1E5</accession>
<comment type="caution">
    <text evidence="3">The sequence shown here is derived from an EMBL/GenBank/DDBJ whole genome shotgun (WGS) entry which is preliminary data.</text>
</comment>
<proteinExistence type="predicted"/>
<protein>
    <submittedName>
        <fullName evidence="3">SIMPL domain-containing protein</fullName>
    </submittedName>
</protein>
<dbReference type="PANTHER" id="PTHR34387:SF2">
    <property type="entry name" value="SLR1258 PROTEIN"/>
    <property type="match status" value="1"/>
</dbReference>
<dbReference type="Pfam" id="PF04402">
    <property type="entry name" value="SIMPL"/>
    <property type="match status" value="1"/>
</dbReference>
<gene>
    <name evidence="3" type="ORF">J5Y10_15875</name>
</gene>
<dbReference type="PANTHER" id="PTHR34387">
    <property type="entry name" value="SLR1258 PROTEIN"/>
    <property type="match status" value="1"/>
</dbReference>
<keyword evidence="4" id="KW-1185">Reference proteome</keyword>
<evidence type="ECO:0000313" key="4">
    <source>
        <dbReference type="Proteomes" id="UP000677537"/>
    </source>
</evidence>
<dbReference type="RefSeq" id="WP_209375011.1">
    <property type="nucleotide sequence ID" value="NZ_JAGIZA010000009.1"/>
</dbReference>
<dbReference type="Gene3D" id="3.30.70.2970">
    <property type="entry name" value="Protein of unknown function (DUF541), domain 2"/>
    <property type="match status" value="1"/>
</dbReference>
<dbReference type="AlphaFoldDB" id="A0A940N1E5"/>
<name>A0A940N1E5_9PROT</name>
<sequence length="260" mass="26806">MSAPFIRGWAMLALLAAPPALAQAPGPQDRPAQVPATQMSANPAEVPGLVAVGAEARRRLPATVSDAVVTIEVHGRDLRGTAAALAGKSGTLLAFLRAQGAERLRTESTGFEPELQEVRNQPDRIKGYAGRATVSFRTVPDRLPALLSGSLENGATGLLQSGSLPREEEVEAARQELAAEATRTALARARAVAAAAEARVAGVQRIEMDPPGAVLPYGAEAAAPMMRAQVPVPPMASAAGEAEVVVRVTAVLRLAPGAAQ</sequence>
<evidence type="ECO:0000256" key="1">
    <source>
        <dbReference type="SAM" id="MobiDB-lite"/>
    </source>
</evidence>
<feature type="region of interest" description="Disordered" evidence="1">
    <location>
        <begin position="22"/>
        <end position="41"/>
    </location>
</feature>
<reference evidence="3" key="1">
    <citation type="submission" date="2021-03" db="EMBL/GenBank/DDBJ databases">
        <authorList>
            <person name="So Y."/>
        </authorList>
    </citation>
    <scope>NUCLEOTIDE SEQUENCE</scope>
    <source>
        <strain evidence="3">SG15</strain>
    </source>
</reference>
<dbReference type="InterPro" id="IPR007497">
    <property type="entry name" value="SIMPL/DUF541"/>
</dbReference>
<dbReference type="InterPro" id="IPR052022">
    <property type="entry name" value="26kDa_periplasmic_antigen"/>
</dbReference>
<organism evidence="3 4">
    <name type="scientific">Roseomonas indoligenes</name>
    <dbReference type="NCBI Taxonomy" id="2820811"/>
    <lineage>
        <taxon>Bacteria</taxon>
        <taxon>Pseudomonadati</taxon>
        <taxon>Pseudomonadota</taxon>
        <taxon>Alphaproteobacteria</taxon>
        <taxon>Acetobacterales</taxon>
        <taxon>Roseomonadaceae</taxon>
        <taxon>Roseomonas</taxon>
    </lineage>
</organism>
<evidence type="ECO:0000313" key="3">
    <source>
        <dbReference type="EMBL" id="MBP0494266.1"/>
    </source>
</evidence>
<feature type="chain" id="PRO_5037254270" evidence="2">
    <location>
        <begin position="23"/>
        <end position="260"/>
    </location>
</feature>
<dbReference type="Proteomes" id="UP000677537">
    <property type="component" value="Unassembled WGS sequence"/>
</dbReference>
<evidence type="ECO:0000256" key="2">
    <source>
        <dbReference type="SAM" id="SignalP"/>
    </source>
</evidence>
<feature type="signal peptide" evidence="2">
    <location>
        <begin position="1"/>
        <end position="22"/>
    </location>
</feature>
<keyword evidence="2" id="KW-0732">Signal</keyword>
<dbReference type="Gene3D" id="3.30.110.170">
    <property type="entry name" value="Protein of unknown function (DUF541), domain 1"/>
    <property type="match status" value="1"/>
</dbReference>
<dbReference type="GO" id="GO:0006974">
    <property type="term" value="P:DNA damage response"/>
    <property type="evidence" value="ECO:0007669"/>
    <property type="project" value="TreeGrafter"/>
</dbReference>
<dbReference type="EMBL" id="JAGIZA010000009">
    <property type="protein sequence ID" value="MBP0494266.1"/>
    <property type="molecule type" value="Genomic_DNA"/>
</dbReference>